<dbReference type="GO" id="GO:0015344">
    <property type="term" value="F:siderophore uptake transmembrane transporter activity"/>
    <property type="evidence" value="ECO:0007669"/>
    <property type="project" value="TreeGrafter"/>
</dbReference>
<evidence type="ECO:0000259" key="13">
    <source>
        <dbReference type="Pfam" id="PF07715"/>
    </source>
</evidence>
<evidence type="ECO:0000313" key="15">
    <source>
        <dbReference type="Proteomes" id="UP000321168"/>
    </source>
</evidence>
<dbReference type="EMBL" id="VORB01000004">
    <property type="protein sequence ID" value="TXC81554.1"/>
    <property type="molecule type" value="Genomic_DNA"/>
</dbReference>
<keyword evidence="8" id="KW-0675">Receptor</keyword>
<dbReference type="GO" id="GO:0009279">
    <property type="term" value="C:cell outer membrane"/>
    <property type="evidence" value="ECO:0007669"/>
    <property type="project" value="UniProtKB-SubCell"/>
</dbReference>
<dbReference type="InterPro" id="IPR039426">
    <property type="entry name" value="TonB-dep_rcpt-like"/>
</dbReference>
<dbReference type="Pfam" id="PF07715">
    <property type="entry name" value="Plug"/>
    <property type="match status" value="1"/>
</dbReference>
<keyword evidence="3 10" id="KW-1134">Transmembrane beta strand</keyword>
<comment type="subcellular location">
    <subcellularLocation>
        <location evidence="1 10">Cell outer membrane</location>
        <topology evidence="1 10">Multi-pass membrane protein</topology>
    </subcellularLocation>
</comment>
<dbReference type="RefSeq" id="WP_147014283.1">
    <property type="nucleotide sequence ID" value="NZ_VORB01000004.1"/>
</dbReference>
<keyword evidence="4 10" id="KW-0812">Transmembrane</keyword>
<evidence type="ECO:0000256" key="3">
    <source>
        <dbReference type="ARBA" id="ARBA00022452"/>
    </source>
</evidence>
<accession>A0A5C6V9Y9</accession>
<evidence type="ECO:0000256" key="8">
    <source>
        <dbReference type="ARBA" id="ARBA00023170"/>
    </source>
</evidence>
<dbReference type="Pfam" id="PF00593">
    <property type="entry name" value="TonB_dep_Rec_b-barrel"/>
    <property type="match status" value="1"/>
</dbReference>
<dbReference type="Proteomes" id="UP000321168">
    <property type="component" value="Unassembled WGS sequence"/>
</dbReference>
<dbReference type="GO" id="GO:0044718">
    <property type="term" value="P:siderophore transmembrane transport"/>
    <property type="evidence" value="ECO:0007669"/>
    <property type="project" value="TreeGrafter"/>
</dbReference>
<evidence type="ECO:0000256" key="9">
    <source>
        <dbReference type="ARBA" id="ARBA00023237"/>
    </source>
</evidence>
<proteinExistence type="inferred from homology"/>
<evidence type="ECO:0000259" key="12">
    <source>
        <dbReference type="Pfam" id="PF00593"/>
    </source>
</evidence>
<dbReference type="Gene3D" id="2.40.170.20">
    <property type="entry name" value="TonB-dependent receptor, beta-barrel domain"/>
    <property type="match status" value="1"/>
</dbReference>
<keyword evidence="2 10" id="KW-0813">Transport</keyword>
<dbReference type="SUPFAM" id="SSF56935">
    <property type="entry name" value="Porins"/>
    <property type="match status" value="1"/>
</dbReference>
<name>A0A5C6V9Y9_9FLAO</name>
<evidence type="ECO:0000256" key="6">
    <source>
        <dbReference type="ARBA" id="ARBA00023077"/>
    </source>
</evidence>
<feature type="domain" description="TonB-dependent receptor-like beta-barrel" evidence="12">
    <location>
        <begin position="248"/>
        <end position="626"/>
    </location>
</feature>
<dbReference type="InterPro" id="IPR012910">
    <property type="entry name" value="Plug_dom"/>
</dbReference>
<protein>
    <recommendedName>
        <fullName evidence="16">TonB-dependent receptor</fullName>
    </recommendedName>
</protein>
<evidence type="ECO:0000256" key="1">
    <source>
        <dbReference type="ARBA" id="ARBA00004571"/>
    </source>
</evidence>
<dbReference type="PROSITE" id="PS52016">
    <property type="entry name" value="TONB_DEPENDENT_REC_3"/>
    <property type="match status" value="1"/>
</dbReference>
<dbReference type="AlphaFoldDB" id="A0A5C6V9Y9"/>
<evidence type="ECO:0008006" key="16">
    <source>
        <dbReference type="Google" id="ProtNLM"/>
    </source>
</evidence>
<evidence type="ECO:0000256" key="4">
    <source>
        <dbReference type="ARBA" id="ARBA00022692"/>
    </source>
</evidence>
<comment type="caution">
    <text evidence="14">The sequence shown here is derived from an EMBL/GenBank/DDBJ whole genome shotgun (WGS) entry which is preliminary data.</text>
</comment>
<dbReference type="InterPro" id="IPR000531">
    <property type="entry name" value="Beta-barrel_TonB"/>
</dbReference>
<dbReference type="PANTHER" id="PTHR30069:SF29">
    <property type="entry name" value="HEMOGLOBIN AND HEMOGLOBIN-HAPTOGLOBIN-BINDING PROTEIN 1-RELATED"/>
    <property type="match status" value="1"/>
</dbReference>
<comment type="similarity">
    <text evidence="10 11">Belongs to the TonB-dependent receptor family.</text>
</comment>
<sequence length="651" mass="72686">MGQIKFIPFKATLVKFSGLILLSLLHIVAFGQANSDSLLSTGDLRMMSLDQLMNMEVTSISNNPEKISQVASAIQVINNEEIVRSSAIRLPEAVALATNLQSTQVNSHDFGITARGFNGLPSAGGILANKLLVLSDGRSIYTPILGGVYWDVQNYILQDIDRIEVVSGPGGTLWGANAVNGVINIVSKSAEETQGLYASSSIGTYLERKTNLRYGFKSGKSFVRVYGQFMELGSSFRGKMADTSSISDRYDMYQAGFRLDRALDNRQNLTVQGDLYTGTQHAGEDFSNTDGANILGRYSKEFNNGSDLRIQGYYDYVWRGTPRDSNDIVQYQLNTYELDAKYRFKLNDWNNVMVGVLYQLREDQTAVTATTNYIPRERSMQLYSVFFQDEITVIPDVLKATIGSKFLHNVFTGFEVQPSARLNYSISDNLSVWGAISRAVRLPSRFDSDITVGGDSFDSEKLLAYELGSRWKVSNKLSLSFAGYINNYDDLRSLDVNTNPDIPYTVVLANSQRAESKGFELFSNLSIMNQWRIRAGYSFFENVIDQKSQLVLAVSEPFESVDPKHTFRLQSISNIGENTELDVLLRVNSKLRRSDTQEEVRGYTGLDIRLARKIESLRLSLVGTNLLKPHNPQAGLGIPRSVFLRIEIGIQ</sequence>
<dbReference type="InterPro" id="IPR037066">
    <property type="entry name" value="Plug_dom_sf"/>
</dbReference>
<keyword evidence="9 10" id="KW-0998">Cell outer membrane</keyword>
<keyword evidence="15" id="KW-1185">Reference proteome</keyword>
<evidence type="ECO:0000256" key="11">
    <source>
        <dbReference type="RuleBase" id="RU003357"/>
    </source>
</evidence>
<keyword evidence="5" id="KW-0732">Signal</keyword>
<evidence type="ECO:0000256" key="2">
    <source>
        <dbReference type="ARBA" id="ARBA00022448"/>
    </source>
</evidence>
<evidence type="ECO:0000313" key="14">
    <source>
        <dbReference type="EMBL" id="TXC81554.1"/>
    </source>
</evidence>
<dbReference type="OrthoDB" id="9764669at2"/>
<feature type="domain" description="TonB-dependent receptor plug" evidence="13">
    <location>
        <begin position="68"/>
        <end position="182"/>
    </location>
</feature>
<reference evidence="14 15" key="1">
    <citation type="submission" date="2019-08" db="EMBL/GenBank/DDBJ databases">
        <title>Genome of Luteibaculum oceani JCM 18817.</title>
        <authorList>
            <person name="Bowman J.P."/>
        </authorList>
    </citation>
    <scope>NUCLEOTIDE SEQUENCE [LARGE SCALE GENOMIC DNA]</scope>
    <source>
        <strain evidence="14 15">JCM 18817</strain>
    </source>
</reference>
<dbReference type="PANTHER" id="PTHR30069">
    <property type="entry name" value="TONB-DEPENDENT OUTER MEMBRANE RECEPTOR"/>
    <property type="match status" value="1"/>
</dbReference>
<evidence type="ECO:0000256" key="10">
    <source>
        <dbReference type="PROSITE-ProRule" id="PRU01360"/>
    </source>
</evidence>
<gene>
    <name evidence="14" type="ORF">FRX97_05980</name>
</gene>
<keyword evidence="7 10" id="KW-0472">Membrane</keyword>
<organism evidence="14 15">
    <name type="scientific">Luteibaculum oceani</name>
    <dbReference type="NCBI Taxonomy" id="1294296"/>
    <lineage>
        <taxon>Bacteria</taxon>
        <taxon>Pseudomonadati</taxon>
        <taxon>Bacteroidota</taxon>
        <taxon>Flavobacteriia</taxon>
        <taxon>Flavobacteriales</taxon>
        <taxon>Luteibaculaceae</taxon>
        <taxon>Luteibaculum</taxon>
    </lineage>
</organism>
<evidence type="ECO:0000256" key="5">
    <source>
        <dbReference type="ARBA" id="ARBA00022729"/>
    </source>
</evidence>
<dbReference type="Gene3D" id="2.170.130.10">
    <property type="entry name" value="TonB-dependent receptor, plug domain"/>
    <property type="match status" value="1"/>
</dbReference>
<evidence type="ECO:0000256" key="7">
    <source>
        <dbReference type="ARBA" id="ARBA00023136"/>
    </source>
</evidence>
<dbReference type="InterPro" id="IPR036942">
    <property type="entry name" value="Beta-barrel_TonB_sf"/>
</dbReference>
<keyword evidence="6 11" id="KW-0798">TonB box</keyword>